<dbReference type="Proteomes" id="UP000234857">
    <property type="component" value="Unassembled WGS sequence"/>
</dbReference>
<organism evidence="2 3">
    <name type="scientific">Muiribacterium halophilum</name>
    <dbReference type="NCBI Taxonomy" id="2053465"/>
    <lineage>
        <taxon>Bacteria</taxon>
        <taxon>Candidatus Muiribacteriota</taxon>
        <taxon>Candidatus Muiribacteriia</taxon>
        <taxon>Candidatus Muiribacteriales</taxon>
        <taxon>Candidatus Muiribacteriaceae</taxon>
        <taxon>Candidatus Muiribacterium</taxon>
    </lineage>
</organism>
<gene>
    <name evidence="2" type="ORF">C0601_00020</name>
</gene>
<proteinExistence type="predicted"/>
<keyword evidence="1" id="KW-0732">Signal</keyword>
<accession>A0A2N5ZNJ8</accession>
<protein>
    <recommendedName>
        <fullName evidence="4">Mannosyl-glycoprotein endo-beta-N-acetylglucosamidase-like domain-containing protein</fullName>
    </recommendedName>
</protein>
<sequence>MKKIGLFLVAALIIICSINAFSMDVASMFKSADIKSGYNFDKDRSLDQVMVIYNVKKYLSEKQVENNSISKIKNKGLTYNSKLDDENLQDISKELNTDKQLAALAKHIEKNLTDGNSVYYGPVAELALEYIEIRKTTGRANGIENMENFFNKVLEKSYKMAEFYIKDENTNQLVMYNRLAIAIPGENNFIKEDTLDDGWDASLWYKEPQIKRGETRGYDFSLVISNDVFTDVSMSTEEIQAFFDERKSCLKDKYGDEYPAAILAHICHELDVNPKLIISTIQKEKGLISRETATKSRLDWALGVGCFDDGTKNTRFKGLDKQIRFATETFRTWYDDGLERDITKNGFKIKVNYGKAWQSVRNEGTYSLYRYTPHTYDYYVYNKTGKKSGGNLLLIWVWNGFFGKNTIK</sequence>
<name>A0A2N5ZNJ8_MUIH1</name>
<dbReference type="EMBL" id="PKTG01000002">
    <property type="protein sequence ID" value="PLX20191.1"/>
    <property type="molecule type" value="Genomic_DNA"/>
</dbReference>
<evidence type="ECO:0000313" key="3">
    <source>
        <dbReference type="Proteomes" id="UP000234857"/>
    </source>
</evidence>
<feature type="chain" id="PRO_5014652729" description="Mannosyl-glycoprotein endo-beta-N-acetylglucosamidase-like domain-containing protein" evidence="1">
    <location>
        <begin position="23"/>
        <end position="408"/>
    </location>
</feature>
<evidence type="ECO:0000256" key="1">
    <source>
        <dbReference type="SAM" id="SignalP"/>
    </source>
</evidence>
<reference evidence="2 3" key="1">
    <citation type="submission" date="2017-11" db="EMBL/GenBank/DDBJ databases">
        <title>Genome-resolved metagenomics identifies genetic mobility, metabolic interactions, and unexpected diversity in perchlorate-reducing communities.</title>
        <authorList>
            <person name="Barnum T.P."/>
            <person name="Figueroa I.A."/>
            <person name="Carlstrom C.I."/>
            <person name="Lucas L.N."/>
            <person name="Engelbrektson A.L."/>
            <person name="Coates J.D."/>
        </authorList>
    </citation>
    <scope>NUCLEOTIDE SEQUENCE [LARGE SCALE GENOMIC DNA]</scope>
    <source>
        <strain evidence="2">BM706</strain>
    </source>
</reference>
<comment type="caution">
    <text evidence="2">The sequence shown here is derived from an EMBL/GenBank/DDBJ whole genome shotgun (WGS) entry which is preliminary data.</text>
</comment>
<feature type="signal peptide" evidence="1">
    <location>
        <begin position="1"/>
        <end position="22"/>
    </location>
</feature>
<evidence type="ECO:0000313" key="2">
    <source>
        <dbReference type="EMBL" id="PLX20191.1"/>
    </source>
</evidence>
<evidence type="ECO:0008006" key="4">
    <source>
        <dbReference type="Google" id="ProtNLM"/>
    </source>
</evidence>
<dbReference type="AlphaFoldDB" id="A0A2N5ZNJ8"/>